<proteinExistence type="predicted"/>
<name>A0A926DP83_9FIRM</name>
<protein>
    <submittedName>
        <fullName evidence="1">DUF2284 domain-containing protein</fullName>
    </submittedName>
</protein>
<comment type="caution">
    <text evidence="1">The sequence shown here is derived from an EMBL/GenBank/DDBJ whole genome shotgun (WGS) entry which is preliminary data.</text>
</comment>
<dbReference type="AlphaFoldDB" id="A0A926DP83"/>
<dbReference type="InterPro" id="IPR019271">
    <property type="entry name" value="DUF2284_metal-binding"/>
</dbReference>
<keyword evidence="2" id="KW-1185">Reference proteome</keyword>
<dbReference type="Proteomes" id="UP000611762">
    <property type="component" value="Unassembled WGS sequence"/>
</dbReference>
<gene>
    <name evidence="1" type="ORF">H8698_10100</name>
</gene>
<reference evidence="1" key="1">
    <citation type="submission" date="2020-08" db="EMBL/GenBank/DDBJ databases">
        <title>Genome public.</title>
        <authorList>
            <person name="Liu C."/>
            <person name="Sun Q."/>
        </authorList>
    </citation>
    <scope>NUCLEOTIDE SEQUENCE</scope>
    <source>
        <strain evidence="1">H8</strain>
    </source>
</reference>
<accession>A0A926DP83</accession>
<dbReference type="Pfam" id="PF10050">
    <property type="entry name" value="DUF2284"/>
    <property type="match status" value="1"/>
</dbReference>
<sequence>MKELEQKIYDFGMDHAAVLPVEQIRFEPSLISLCESNACGNYGKNWTCPPRVGNTKELIAKAKTFKNILVFQKIYQLEDSFDVEGMQESSRNFQKLIRDVHAICKQADSQFLLLGAGGCRFCEECAAVSDEPCRFPEEKIASLESYSIQVSSLAEACGMKYINGANTVTYFGGILY</sequence>
<dbReference type="EMBL" id="JACRSU010000003">
    <property type="protein sequence ID" value="MBC8541327.1"/>
    <property type="molecule type" value="Genomic_DNA"/>
</dbReference>
<evidence type="ECO:0000313" key="2">
    <source>
        <dbReference type="Proteomes" id="UP000611762"/>
    </source>
</evidence>
<dbReference type="RefSeq" id="WP_249313375.1">
    <property type="nucleotide sequence ID" value="NZ_JACRSU010000003.1"/>
</dbReference>
<evidence type="ECO:0000313" key="1">
    <source>
        <dbReference type="EMBL" id="MBC8541327.1"/>
    </source>
</evidence>
<organism evidence="1 2">
    <name type="scientific">Congzhengia minquanensis</name>
    <dbReference type="NCBI Taxonomy" id="2763657"/>
    <lineage>
        <taxon>Bacteria</taxon>
        <taxon>Bacillati</taxon>
        <taxon>Bacillota</taxon>
        <taxon>Clostridia</taxon>
        <taxon>Eubacteriales</taxon>
        <taxon>Oscillospiraceae</taxon>
        <taxon>Congzhengia</taxon>
    </lineage>
</organism>